<dbReference type="Proteomes" id="UP000324897">
    <property type="component" value="Chromosome 3"/>
</dbReference>
<dbReference type="GO" id="GO:0004445">
    <property type="term" value="F:inositol-polyphosphate 5-phosphatase activity"/>
    <property type="evidence" value="ECO:0007669"/>
    <property type="project" value="EnsemblPlants"/>
</dbReference>
<dbReference type="AlphaFoldDB" id="A0A5J9THL5"/>
<comment type="caution">
    <text evidence="5">The sequence shown here is derived from an EMBL/GenBank/DDBJ whole genome shotgun (WGS) entry which is preliminary data.</text>
</comment>
<feature type="non-terminal residue" evidence="5">
    <location>
        <position position="1"/>
    </location>
</feature>
<dbReference type="PANTHER" id="PTHR45666:SF21">
    <property type="entry name" value="TYPE I INOSITOL POLYPHOSPHATE 5-PHOSPHATASE 2"/>
    <property type="match status" value="1"/>
</dbReference>
<proteinExistence type="inferred from homology"/>
<keyword evidence="6" id="KW-1185">Reference proteome</keyword>
<dbReference type="GO" id="GO:0009737">
    <property type="term" value="P:response to abscisic acid"/>
    <property type="evidence" value="ECO:0007669"/>
    <property type="project" value="EnsemblPlants"/>
</dbReference>
<dbReference type="GO" id="GO:0009845">
    <property type="term" value="P:seed germination"/>
    <property type="evidence" value="ECO:0007669"/>
    <property type="project" value="EnsemblPlants"/>
</dbReference>
<organism evidence="5 6">
    <name type="scientific">Eragrostis curvula</name>
    <name type="common">weeping love grass</name>
    <dbReference type="NCBI Taxonomy" id="38414"/>
    <lineage>
        <taxon>Eukaryota</taxon>
        <taxon>Viridiplantae</taxon>
        <taxon>Streptophyta</taxon>
        <taxon>Embryophyta</taxon>
        <taxon>Tracheophyta</taxon>
        <taxon>Spermatophyta</taxon>
        <taxon>Magnoliopsida</taxon>
        <taxon>Liliopsida</taxon>
        <taxon>Poales</taxon>
        <taxon>Poaceae</taxon>
        <taxon>PACMAD clade</taxon>
        <taxon>Chloridoideae</taxon>
        <taxon>Eragrostideae</taxon>
        <taxon>Eragrostidinae</taxon>
        <taxon>Eragrostis</taxon>
    </lineage>
</organism>
<feature type="domain" description="Inositol polyphosphate-related phosphatase" evidence="4">
    <location>
        <begin position="378"/>
        <end position="688"/>
    </location>
</feature>
<dbReference type="InterPro" id="IPR036691">
    <property type="entry name" value="Endo/exonu/phosph_ase_sf"/>
</dbReference>
<dbReference type="GO" id="GO:0032957">
    <property type="term" value="P:inositol trisphosphate metabolic process"/>
    <property type="evidence" value="ECO:0007669"/>
    <property type="project" value="EnsemblPlants"/>
</dbReference>
<protein>
    <recommendedName>
        <fullName evidence="4">Inositol polyphosphate-related phosphatase domain-containing protein</fullName>
    </recommendedName>
</protein>
<dbReference type="SMART" id="SM00128">
    <property type="entry name" value="IPPc"/>
    <property type="match status" value="1"/>
</dbReference>
<comment type="similarity">
    <text evidence="1">Belongs to the inositol polyphosphate 5-phosphatase family.</text>
</comment>
<accession>A0A5J9THL5</accession>
<gene>
    <name evidence="5" type="ORF">EJB05_44330</name>
</gene>
<feature type="compositionally biased region" description="Acidic residues" evidence="3">
    <location>
        <begin position="139"/>
        <end position="159"/>
    </location>
</feature>
<dbReference type="GO" id="GO:0004439">
    <property type="term" value="F:phosphatidylinositol-4,5-bisphosphate 5-phosphatase activity"/>
    <property type="evidence" value="ECO:0007669"/>
    <property type="project" value="EnsemblPlants"/>
</dbReference>
<evidence type="ECO:0000256" key="1">
    <source>
        <dbReference type="ARBA" id="ARBA00010768"/>
    </source>
</evidence>
<keyword evidence="2" id="KW-0378">Hydrolase</keyword>
<sequence>MEARVPSLQHCLSTHLLLRRPHRRRQFVPPPGMPLPSFAPTHQGTWLFYLHSAAGDLPGARVARPGSRIVSAAYSGLPLPKDSWLSIKENRYCRPRSIVDHEITKEKEIRDYSKFQPFWPSMVMRKWLNIKPKLYDFSEDEVDTESEDNDGTDSGEDSVSEIHDNKYSINKSSGEKTFRPLRRLQRRKSESLRVNYISNKDVRVMIGTWNVAGRTPNEDADLDQWLCTQEPADIFQEVVPLNAGNVLGAEDIRPIRKWETIIRRTLNKFQQPKTICKSYSAPPSPLLGPVASGNGHEYSELEPEDEVTRNLNQFKDIKTNVTELSCNWLHRTNSLDWPEYPLDTPSKISVSGKGIRRVMSFGLSSSSFMEFPQGNEPQDVALQVGIKRQYHSSGNLGLLWSEQQEKFDVLNSLDCISDCTSEDDSPSVGTVEECANHSEREFSKPRANYVRIVSKQMVGIYVSVWISQKLRRYVNNLEVASVGVGLLGYMGNKVTLNPGSISISMSLFQTRLCFVCSHLASGHKSGDQQKRNSDVVEILQRTRFSSFFAAGQPLMIPSHDRIFWFGDLNYRIDLPDAEVRRLVALKTWDDLLKYDQLTKELISGSTFVGWKEGLINFPPTYKYERNSSRYIGEVPKEAEKKRSPAWCDRILWLGKGTKQLSYWSSPSLNLSDHRPVSSLFLVEVEVFNQRKLERVLKYRNPEILGWTQRKTLHDS</sequence>
<dbReference type="EMBL" id="RWGY01000039">
    <property type="protein sequence ID" value="TVU10782.1"/>
    <property type="molecule type" value="Genomic_DNA"/>
</dbReference>
<dbReference type="Pfam" id="PF22669">
    <property type="entry name" value="Exo_endo_phos2"/>
    <property type="match status" value="1"/>
</dbReference>
<evidence type="ECO:0000313" key="5">
    <source>
        <dbReference type="EMBL" id="TVU10782.1"/>
    </source>
</evidence>
<dbReference type="InterPro" id="IPR000300">
    <property type="entry name" value="IPPc"/>
</dbReference>
<name>A0A5J9THL5_9POAL</name>
<feature type="region of interest" description="Disordered" evidence="3">
    <location>
        <begin position="139"/>
        <end position="173"/>
    </location>
</feature>
<evidence type="ECO:0000256" key="2">
    <source>
        <dbReference type="ARBA" id="ARBA00022801"/>
    </source>
</evidence>
<dbReference type="Gramene" id="TVU10782">
    <property type="protein sequence ID" value="TVU10782"/>
    <property type="gene ID" value="EJB05_44330"/>
</dbReference>
<dbReference type="GO" id="GO:0034485">
    <property type="term" value="F:phosphatidylinositol-3,4,5-trisphosphate 5-phosphatase activity"/>
    <property type="evidence" value="ECO:0007669"/>
    <property type="project" value="EnsemblPlants"/>
</dbReference>
<dbReference type="OrthoDB" id="62798at2759"/>
<dbReference type="SUPFAM" id="SSF56219">
    <property type="entry name" value="DNase I-like"/>
    <property type="match status" value="1"/>
</dbReference>
<dbReference type="InterPro" id="IPR045849">
    <property type="entry name" value="IP5P_plant"/>
</dbReference>
<dbReference type="PANTHER" id="PTHR45666">
    <property type="entry name" value="TYPE IV INOSITOL POLYPHOSPHATE 5-PHOSPHATASE 9"/>
    <property type="match status" value="1"/>
</dbReference>
<evidence type="ECO:0000259" key="4">
    <source>
        <dbReference type="SMART" id="SM00128"/>
    </source>
</evidence>
<evidence type="ECO:0000313" key="6">
    <source>
        <dbReference type="Proteomes" id="UP000324897"/>
    </source>
</evidence>
<dbReference type="Gene3D" id="3.60.10.10">
    <property type="entry name" value="Endonuclease/exonuclease/phosphatase"/>
    <property type="match status" value="2"/>
</dbReference>
<evidence type="ECO:0000256" key="3">
    <source>
        <dbReference type="SAM" id="MobiDB-lite"/>
    </source>
</evidence>
<dbReference type="GO" id="GO:0046856">
    <property type="term" value="P:phosphatidylinositol dephosphorylation"/>
    <property type="evidence" value="ECO:0007669"/>
    <property type="project" value="EnsemblPlants"/>
</dbReference>
<reference evidence="5 6" key="1">
    <citation type="journal article" date="2019" name="Sci. Rep.">
        <title>A high-quality genome of Eragrostis curvula grass provides insights into Poaceae evolution and supports new strategies to enhance forage quality.</title>
        <authorList>
            <person name="Carballo J."/>
            <person name="Santos B.A.C.M."/>
            <person name="Zappacosta D."/>
            <person name="Garbus I."/>
            <person name="Selva J.P."/>
            <person name="Gallo C.A."/>
            <person name="Diaz A."/>
            <person name="Albertini E."/>
            <person name="Caccamo M."/>
            <person name="Echenique V."/>
        </authorList>
    </citation>
    <scope>NUCLEOTIDE SEQUENCE [LARGE SCALE GENOMIC DNA]</scope>
    <source>
        <strain evidence="6">cv. Victoria</strain>
        <tissue evidence="5">Leaf</tissue>
    </source>
</reference>